<evidence type="ECO:0000313" key="3">
    <source>
        <dbReference type="Proteomes" id="UP001066276"/>
    </source>
</evidence>
<dbReference type="EMBL" id="JANPWB010000010">
    <property type="protein sequence ID" value="KAJ1143253.1"/>
    <property type="molecule type" value="Genomic_DNA"/>
</dbReference>
<feature type="region of interest" description="Disordered" evidence="1">
    <location>
        <begin position="135"/>
        <end position="200"/>
    </location>
</feature>
<sequence>MDAALARSAPAPGQAKLGPVKEERVDNQPHVARPPRLEEKGYGSCGLEHRIPGVCPAKGKNCSKCDEPNDFANVFRGRWHRSMTTFARKAAIKQVMPDDGTGMVAVDAYPGNKPYEDDEDKEIFVVSFADMLDQRVEPRDGDSGADPLEESGEELEGGYISQPSSQDECRPGSDGGPSRDLEGSCSPDRGTARGLKQSGRSERKYDIHILVYNCDDVAYDPLQSPHPPHLGY</sequence>
<keyword evidence="3" id="KW-1185">Reference proteome</keyword>
<evidence type="ECO:0000313" key="2">
    <source>
        <dbReference type="EMBL" id="KAJ1143253.1"/>
    </source>
</evidence>
<name>A0AAV7QXN6_PLEWA</name>
<protein>
    <submittedName>
        <fullName evidence="2">Uncharacterized protein</fullName>
    </submittedName>
</protein>
<reference evidence="2" key="1">
    <citation type="journal article" date="2022" name="bioRxiv">
        <title>Sequencing and chromosome-scale assembly of the giantPleurodeles waltlgenome.</title>
        <authorList>
            <person name="Brown T."/>
            <person name="Elewa A."/>
            <person name="Iarovenko S."/>
            <person name="Subramanian E."/>
            <person name="Araus A.J."/>
            <person name="Petzold A."/>
            <person name="Susuki M."/>
            <person name="Suzuki K.-i.T."/>
            <person name="Hayashi T."/>
            <person name="Toyoda A."/>
            <person name="Oliveira C."/>
            <person name="Osipova E."/>
            <person name="Leigh N.D."/>
            <person name="Simon A."/>
            <person name="Yun M.H."/>
        </authorList>
    </citation>
    <scope>NUCLEOTIDE SEQUENCE</scope>
    <source>
        <strain evidence="2">20211129_DDA</strain>
        <tissue evidence="2">Liver</tissue>
    </source>
</reference>
<organism evidence="2 3">
    <name type="scientific">Pleurodeles waltl</name>
    <name type="common">Iberian ribbed newt</name>
    <dbReference type="NCBI Taxonomy" id="8319"/>
    <lineage>
        <taxon>Eukaryota</taxon>
        <taxon>Metazoa</taxon>
        <taxon>Chordata</taxon>
        <taxon>Craniata</taxon>
        <taxon>Vertebrata</taxon>
        <taxon>Euteleostomi</taxon>
        <taxon>Amphibia</taxon>
        <taxon>Batrachia</taxon>
        <taxon>Caudata</taxon>
        <taxon>Salamandroidea</taxon>
        <taxon>Salamandridae</taxon>
        <taxon>Pleurodelinae</taxon>
        <taxon>Pleurodeles</taxon>
    </lineage>
</organism>
<dbReference type="Proteomes" id="UP001066276">
    <property type="component" value="Chromosome 6"/>
</dbReference>
<dbReference type="AlphaFoldDB" id="A0AAV7QXN6"/>
<feature type="region of interest" description="Disordered" evidence="1">
    <location>
        <begin position="1"/>
        <end position="43"/>
    </location>
</feature>
<accession>A0AAV7QXN6</accession>
<proteinExistence type="predicted"/>
<comment type="caution">
    <text evidence="2">The sequence shown here is derived from an EMBL/GenBank/DDBJ whole genome shotgun (WGS) entry which is preliminary data.</text>
</comment>
<evidence type="ECO:0000256" key="1">
    <source>
        <dbReference type="SAM" id="MobiDB-lite"/>
    </source>
</evidence>
<gene>
    <name evidence="2" type="ORF">NDU88_009564</name>
</gene>
<feature type="compositionally biased region" description="Acidic residues" evidence="1">
    <location>
        <begin position="147"/>
        <end position="156"/>
    </location>
</feature>
<feature type="compositionally biased region" description="Basic and acidic residues" evidence="1">
    <location>
        <begin position="167"/>
        <end position="182"/>
    </location>
</feature>